<dbReference type="RefSeq" id="WP_085333588.1">
    <property type="nucleotide sequence ID" value="NZ_MWJJ01000002.1"/>
</dbReference>
<dbReference type="AlphaFoldDB" id="A0ABD6RMA4"/>
<proteinExistence type="predicted"/>
<dbReference type="EMBL" id="MWJJ01000002">
    <property type="protein sequence ID" value="OSB16677.1"/>
    <property type="molecule type" value="Genomic_DNA"/>
</dbReference>
<dbReference type="Proteomes" id="UP000193911">
    <property type="component" value="Unassembled WGS sequence"/>
</dbReference>
<accession>A0ABD6RMA4</accession>
<protein>
    <submittedName>
        <fullName evidence="1">Uncharacterized protein</fullName>
    </submittedName>
</protein>
<name>A0ABD6RMA4_CLOSG</name>
<reference evidence="1 2" key="1">
    <citation type="submission" date="2017-02" db="EMBL/GenBank/DDBJ databases">
        <title>Differentiating clades of botulinum-neurotoxin-producing Clostridia with a simple, multiplex PCR assay.</title>
        <authorList>
            <person name="Williamson C.H.D."/>
            <person name="Vazquez A."/>
            <person name="Hill K."/>
            <person name="Smith T.J."/>
            <person name="Nottingham R."/>
            <person name="Stone N.E."/>
            <person name="Sobek C.J."/>
            <person name="Cocking J.H."/>
            <person name="Fernandez R.A."/>
            <person name="Caballero P.A."/>
            <person name="Leiser O.P."/>
            <person name="Keim P."/>
            <person name="Sahl J.W."/>
        </authorList>
    </citation>
    <scope>NUCLEOTIDE SEQUENCE [LARGE SCALE GENOMIC DNA]</scope>
    <source>
        <strain evidence="1 2">CLS_DGF_0088_06</strain>
    </source>
</reference>
<organism evidence="1 2">
    <name type="scientific">Clostridium sporogenes</name>
    <dbReference type="NCBI Taxonomy" id="1509"/>
    <lineage>
        <taxon>Bacteria</taxon>
        <taxon>Bacillati</taxon>
        <taxon>Bacillota</taxon>
        <taxon>Clostridia</taxon>
        <taxon>Eubacteriales</taxon>
        <taxon>Clostridiaceae</taxon>
        <taxon>Clostridium</taxon>
    </lineage>
</organism>
<gene>
    <name evidence="1" type="ORF">B2H94_10815</name>
</gene>
<comment type="caution">
    <text evidence="1">The sequence shown here is derived from an EMBL/GenBank/DDBJ whole genome shotgun (WGS) entry which is preliminary data.</text>
</comment>
<evidence type="ECO:0000313" key="1">
    <source>
        <dbReference type="EMBL" id="OSB16677.1"/>
    </source>
</evidence>
<sequence>MDKCSKLPDIIRFDDYDGQWELYEEELYKVFKNAFIESEKKFIGKSICIFTSKMYNDKEKTFWHVISEGPNEFERIPDIRRCERICWIDKMISTSICHGCDEIYMWKHKHKNKKYRYKLWCRKTDFIVILEERGDKFMLITAYIVKYNHTKIKLEKEYDKSTKI</sequence>
<evidence type="ECO:0000313" key="2">
    <source>
        <dbReference type="Proteomes" id="UP000193911"/>
    </source>
</evidence>